<name>A0A9W7KQ51_9PROT</name>
<accession>A0A9W7KQ51</accession>
<dbReference type="GO" id="GO:0003824">
    <property type="term" value="F:catalytic activity"/>
    <property type="evidence" value="ECO:0007669"/>
    <property type="project" value="InterPro"/>
</dbReference>
<dbReference type="RefSeq" id="WP_149471379.1">
    <property type="nucleotide sequence ID" value="NZ_QOKW01000025.1"/>
</dbReference>
<dbReference type="SUPFAM" id="SSF75304">
    <property type="entry name" value="Amidase signature (AS) enzymes"/>
    <property type="match status" value="1"/>
</dbReference>
<feature type="domain" description="Amidase" evidence="1">
    <location>
        <begin position="40"/>
        <end position="434"/>
    </location>
</feature>
<sequence>MTTPTISTLSRQLDAGATTSRKLVDSALAAIEAGGEEARKTFTALHAEQARAAADAQDQLRRAGLRPSPLAGLPISVKDLFDEAGRTTRAGSRALEGAPPATRDADAVARLRAAGAVVVGRTNMTEFAFSGVGLNPHYGTPGNPADPTRIPGGSSSGAGVSVAAGYVPLALGTDTGGSVRIPAALCGIVGFKPTQRRVSLRGTVPLSWSLDSIGPLARTVECCAIADAVLAGEAEWVPPPVGLAGLRFAVPQAVVLDGLEEPVARAFDAACRRLSEAGARIVEIPLAELEEIGPANAKGGLPAAEAAHWHRTLLAEKGGLYDPRVRVRIERGHAMSAADHIEVTQRRADLIARTDRATADYDALLMPTVPLLAPRIDAFAEDAEFTRLNLLLLRNCALFNFLDRCAVSLPMQRAGDLPSGLMLVGAAGADRRLLSIAAAVEPVVGPEA</sequence>
<dbReference type="Proteomes" id="UP000480854">
    <property type="component" value="Unassembled WGS sequence"/>
</dbReference>
<keyword evidence="3" id="KW-1185">Reference proteome</keyword>
<organism evidence="2 3">
    <name type="scientific">Roseomonas genomospecies 6</name>
    <dbReference type="NCBI Taxonomy" id="214106"/>
    <lineage>
        <taxon>Bacteria</taxon>
        <taxon>Pseudomonadati</taxon>
        <taxon>Pseudomonadota</taxon>
        <taxon>Alphaproteobacteria</taxon>
        <taxon>Acetobacterales</taxon>
        <taxon>Roseomonadaceae</taxon>
        <taxon>Roseomonas</taxon>
    </lineage>
</organism>
<dbReference type="InterPro" id="IPR036928">
    <property type="entry name" value="AS_sf"/>
</dbReference>
<dbReference type="NCBIfam" id="NF004622">
    <property type="entry name" value="PRK05962.1"/>
    <property type="match status" value="1"/>
</dbReference>
<dbReference type="OrthoDB" id="9811471at2"/>
<evidence type="ECO:0000259" key="1">
    <source>
        <dbReference type="Pfam" id="PF01425"/>
    </source>
</evidence>
<dbReference type="EMBL" id="QOKW01000025">
    <property type="protein sequence ID" value="KAA0677293.1"/>
    <property type="molecule type" value="Genomic_DNA"/>
</dbReference>
<dbReference type="Gene3D" id="3.90.1300.10">
    <property type="entry name" value="Amidase signature (AS) domain"/>
    <property type="match status" value="1"/>
</dbReference>
<dbReference type="InterPro" id="IPR023631">
    <property type="entry name" value="Amidase_dom"/>
</dbReference>
<evidence type="ECO:0000313" key="2">
    <source>
        <dbReference type="EMBL" id="KAA0677293.1"/>
    </source>
</evidence>
<dbReference type="InterPro" id="IPR020556">
    <property type="entry name" value="Amidase_CS"/>
</dbReference>
<dbReference type="AlphaFoldDB" id="A0A9W7KQ51"/>
<dbReference type="Pfam" id="PF01425">
    <property type="entry name" value="Amidase"/>
    <property type="match status" value="1"/>
</dbReference>
<reference evidence="2 3" key="1">
    <citation type="submission" date="2018-07" db="EMBL/GenBank/DDBJ databases">
        <title>Genome sequence of Azospirillum sp. ATCC 49961.</title>
        <authorList>
            <person name="Sant'Anna F.H."/>
            <person name="Baldani J.I."/>
            <person name="Zilli J.E."/>
            <person name="Reis V.M."/>
            <person name="Hartmann A."/>
            <person name="Cruz L."/>
            <person name="de Souza E.M."/>
            <person name="de Oliveira Pedrosa F."/>
            <person name="Passaglia L.M.P."/>
        </authorList>
    </citation>
    <scope>NUCLEOTIDE SEQUENCE [LARGE SCALE GENOMIC DNA]</scope>
    <source>
        <strain evidence="2 3">ATCC 49961</strain>
    </source>
</reference>
<dbReference type="PANTHER" id="PTHR11895">
    <property type="entry name" value="TRANSAMIDASE"/>
    <property type="match status" value="1"/>
</dbReference>
<protein>
    <submittedName>
        <fullName evidence="2">Amidase</fullName>
    </submittedName>
</protein>
<gene>
    <name evidence="2" type="ORF">DS843_24095</name>
</gene>
<dbReference type="PROSITE" id="PS00571">
    <property type="entry name" value="AMIDASES"/>
    <property type="match status" value="1"/>
</dbReference>
<dbReference type="NCBIfam" id="NF005460">
    <property type="entry name" value="PRK07056.1"/>
    <property type="match status" value="1"/>
</dbReference>
<dbReference type="PANTHER" id="PTHR11895:SF176">
    <property type="entry name" value="AMIDASE AMID-RELATED"/>
    <property type="match status" value="1"/>
</dbReference>
<dbReference type="InterPro" id="IPR000120">
    <property type="entry name" value="Amidase"/>
</dbReference>
<proteinExistence type="predicted"/>
<evidence type="ECO:0000313" key="3">
    <source>
        <dbReference type="Proteomes" id="UP000480854"/>
    </source>
</evidence>
<comment type="caution">
    <text evidence="2">The sequence shown here is derived from an EMBL/GenBank/DDBJ whole genome shotgun (WGS) entry which is preliminary data.</text>
</comment>